<dbReference type="PANTHER" id="PTHR24148">
    <property type="entry name" value="ANKYRIN REPEAT DOMAIN-CONTAINING PROTEIN 39 HOMOLOG-RELATED"/>
    <property type="match status" value="1"/>
</dbReference>
<dbReference type="Pfam" id="PF06985">
    <property type="entry name" value="HET"/>
    <property type="match status" value="1"/>
</dbReference>
<protein>
    <submittedName>
        <fullName evidence="3">HET-domain-containing protein</fullName>
    </submittedName>
</protein>
<evidence type="ECO:0000256" key="1">
    <source>
        <dbReference type="SAM" id="Phobius"/>
    </source>
</evidence>
<evidence type="ECO:0000259" key="2">
    <source>
        <dbReference type="Pfam" id="PF06985"/>
    </source>
</evidence>
<keyword evidence="1" id="KW-0812">Transmembrane</keyword>
<dbReference type="OrthoDB" id="2157530at2759"/>
<dbReference type="InterPro" id="IPR010730">
    <property type="entry name" value="HET"/>
</dbReference>
<keyword evidence="1" id="KW-0472">Membrane</keyword>
<feature type="transmembrane region" description="Helical" evidence="1">
    <location>
        <begin position="12"/>
        <end position="34"/>
    </location>
</feature>
<keyword evidence="4" id="KW-1185">Reference proteome</keyword>
<comment type="caution">
    <text evidence="3">The sequence shown here is derived from an EMBL/GenBank/DDBJ whole genome shotgun (WGS) entry which is preliminary data.</text>
</comment>
<sequence>MDVISSPSTYTALFIFALFVLSIAVPLFFFGTFWKPHFQYSALDDGTSQIRLLTLLPSSQRRATIHCTLVPAKLKEGLKYEALSYTWGEPRLVKSIELNGRLFRVTKSLHAALRHLRDARNPRVLWIDAVCINQKDDAEKSKQVARMADIYRTASRVLAWLGSSTNDSDLAVLTLQRLEQVTKVLQKYGKEWNEDRSQLFIKRTLNELADGDIQTAFQLMPNETPEQGQRRLSDRNHAYAYYSRKCKAVIALLSRPWWDRVWIIQEFILAQEVVFQCGDSFFKRNTLDAAKFALDIWTDRFPLADRGRYSALKDALMHIGLLKSVKDQHESTSADEHDLWMGRLSNKSLLYLISHLATRQCGDPRDHIFGVLSLSEDELVKHNLPDYSMKPALVFIKFARTWIEHKKNLDILGLCPDRVFELSGQRGARFSWVPCWDSVPRSTIIKKAIEIGRRMYSAGPPSISDNPFDPGKPAILSVQGFCFDKIGILGDCYPHRERGEATNANIIRHWWKIAERVSPSLYEFWLTIGADLYLGQVRNGPQERQNLQQRIDALFTLGDPWSALANDLMHASLLWECVGNKGLHFSISLCGRMCMVPDAAEPGDLLCILFGAQTPFVLRPFKPGVYRLIGECYVHGVMDGEAMLLHKNGDFEKNTFHIY</sequence>
<accession>A0A9P4IDB0</accession>
<name>A0A9P4IDB0_9PEZI</name>
<evidence type="ECO:0000313" key="3">
    <source>
        <dbReference type="EMBL" id="KAF2097552.1"/>
    </source>
</evidence>
<dbReference type="EMBL" id="ML978128">
    <property type="protein sequence ID" value="KAF2097552.1"/>
    <property type="molecule type" value="Genomic_DNA"/>
</dbReference>
<dbReference type="InterPro" id="IPR052895">
    <property type="entry name" value="HetReg/Transcr_Mod"/>
</dbReference>
<reference evidence="3" key="1">
    <citation type="journal article" date="2020" name="Stud. Mycol.">
        <title>101 Dothideomycetes genomes: a test case for predicting lifestyles and emergence of pathogens.</title>
        <authorList>
            <person name="Haridas S."/>
            <person name="Albert R."/>
            <person name="Binder M."/>
            <person name="Bloem J."/>
            <person name="Labutti K."/>
            <person name="Salamov A."/>
            <person name="Andreopoulos B."/>
            <person name="Baker S."/>
            <person name="Barry K."/>
            <person name="Bills G."/>
            <person name="Bluhm B."/>
            <person name="Cannon C."/>
            <person name="Castanera R."/>
            <person name="Culley D."/>
            <person name="Daum C."/>
            <person name="Ezra D."/>
            <person name="Gonzalez J."/>
            <person name="Henrissat B."/>
            <person name="Kuo A."/>
            <person name="Liang C."/>
            <person name="Lipzen A."/>
            <person name="Lutzoni F."/>
            <person name="Magnuson J."/>
            <person name="Mondo S."/>
            <person name="Nolan M."/>
            <person name="Ohm R."/>
            <person name="Pangilinan J."/>
            <person name="Park H.-J."/>
            <person name="Ramirez L."/>
            <person name="Alfaro M."/>
            <person name="Sun H."/>
            <person name="Tritt A."/>
            <person name="Yoshinaga Y."/>
            <person name="Zwiers L.-H."/>
            <person name="Turgeon B."/>
            <person name="Goodwin S."/>
            <person name="Spatafora J."/>
            <person name="Crous P."/>
            <person name="Grigoriev I."/>
        </authorList>
    </citation>
    <scope>NUCLEOTIDE SEQUENCE</scope>
    <source>
        <strain evidence="3">CBS 133067</strain>
    </source>
</reference>
<dbReference type="PANTHER" id="PTHR24148:SF64">
    <property type="entry name" value="HETEROKARYON INCOMPATIBILITY DOMAIN-CONTAINING PROTEIN"/>
    <property type="match status" value="1"/>
</dbReference>
<evidence type="ECO:0000313" key="4">
    <source>
        <dbReference type="Proteomes" id="UP000799772"/>
    </source>
</evidence>
<dbReference type="Proteomes" id="UP000799772">
    <property type="component" value="Unassembled WGS sequence"/>
</dbReference>
<feature type="domain" description="Heterokaryon incompatibility" evidence="2">
    <location>
        <begin position="80"/>
        <end position="266"/>
    </location>
</feature>
<dbReference type="Pfam" id="PF26639">
    <property type="entry name" value="Het-6_barrel"/>
    <property type="match status" value="1"/>
</dbReference>
<gene>
    <name evidence="3" type="ORF">NA57DRAFT_58128</name>
</gene>
<dbReference type="AlphaFoldDB" id="A0A9P4IDB0"/>
<proteinExistence type="predicted"/>
<organism evidence="3 4">
    <name type="scientific">Rhizodiscina lignyota</name>
    <dbReference type="NCBI Taxonomy" id="1504668"/>
    <lineage>
        <taxon>Eukaryota</taxon>
        <taxon>Fungi</taxon>
        <taxon>Dikarya</taxon>
        <taxon>Ascomycota</taxon>
        <taxon>Pezizomycotina</taxon>
        <taxon>Dothideomycetes</taxon>
        <taxon>Pleosporomycetidae</taxon>
        <taxon>Aulographales</taxon>
        <taxon>Rhizodiscinaceae</taxon>
        <taxon>Rhizodiscina</taxon>
    </lineage>
</organism>
<keyword evidence="1" id="KW-1133">Transmembrane helix</keyword>